<evidence type="ECO:0000313" key="3">
    <source>
        <dbReference type="Proteomes" id="UP001274830"/>
    </source>
</evidence>
<gene>
    <name evidence="2" type="ORF">LTR78_005503</name>
</gene>
<feature type="compositionally biased region" description="Basic and acidic residues" evidence="1">
    <location>
        <begin position="601"/>
        <end position="620"/>
    </location>
</feature>
<feature type="compositionally biased region" description="Polar residues" evidence="1">
    <location>
        <begin position="545"/>
        <end position="556"/>
    </location>
</feature>
<feature type="region of interest" description="Disordered" evidence="1">
    <location>
        <begin position="599"/>
        <end position="620"/>
    </location>
</feature>
<reference evidence="2" key="1">
    <citation type="submission" date="2023-07" db="EMBL/GenBank/DDBJ databases">
        <title>Black Yeasts Isolated from many extreme environments.</title>
        <authorList>
            <person name="Coleine C."/>
            <person name="Stajich J.E."/>
            <person name="Selbmann L."/>
        </authorList>
    </citation>
    <scope>NUCLEOTIDE SEQUENCE</scope>
    <source>
        <strain evidence="2">CCFEE 5485</strain>
    </source>
</reference>
<feature type="region of interest" description="Disordered" evidence="1">
    <location>
        <begin position="263"/>
        <end position="286"/>
    </location>
</feature>
<feature type="region of interest" description="Disordered" evidence="1">
    <location>
        <begin position="545"/>
        <end position="574"/>
    </location>
</feature>
<organism evidence="2 3">
    <name type="scientific">Recurvomyces mirabilis</name>
    <dbReference type="NCBI Taxonomy" id="574656"/>
    <lineage>
        <taxon>Eukaryota</taxon>
        <taxon>Fungi</taxon>
        <taxon>Dikarya</taxon>
        <taxon>Ascomycota</taxon>
        <taxon>Pezizomycotina</taxon>
        <taxon>Dothideomycetes</taxon>
        <taxon>Dothideomycetidae</taxon>
        <taxon>Mycosphaerellales</taxon>
        <taxon>Teratosphaeriaceae</taxon>
        <taxon>Recurvomyces</taxon>
    </lineage>
</organism>
<sequence length="656" mass="72112">MKVSYWYTLRDVPPPACEKQSGPLSRNPANTTKAPGIDDRHASALCWLSLVRNPNVALGYLVARRKNKERGLEIPLAILITLSTANRAAIFNCVTVIKSFGSLLVATRQVDGSACWHYILDDPLRPVSYAKAPGCTTEDTRGVFETLQDSRHFVGWSEVTTTSIGTKDCNYDIGHTGINHSQAGLGFDGVTVSANKYISVATKIVPGIKDTVLFHKVPDNYRMQLKSAETMRVVLYDAFTHRSEAVPVDNIASGVLLEPGNRTLNLDQDDDCPESDQRAGSNNQASSNAMPYQHLVVHFYELLAEIQGHFDLMHRSQKLNIGLIRNWGVNTLEGVDFADLMKLHTVMEPRTIAFQESAKMWLPMTEHMSAMQHFGSGFGEVIKAPHTCAGYRQVPYGLDLLASSAKLLNTVAAQLGGGHAHSLRIAEKAWWNMPLEVFEHKPCCASWPQSTKSTLSPHHVLHPEELHPQPPRVPRSLSLSEHLNLYPFAAVILGSKARVGKTPAVRPTIEIGGSIWPTQATEPNTVLSSATSTDMTILARSSTSTLGAGNASTAATSEYDPGNLHDAPYDGSNNHNGQDLSAISDEALWAEIARRAPPSFKETEGIDEDHSQPKRAGDELLAERRVKMRRLRVQQPQVRRRSGGADLGEQYRMGER</sequence>
<protein>
    <submittedName>
        <fullName evidence="2">Uncharacterized protein</fullName>
    </submittedName>
</protein>
<keyword evidence="3" id="KW-1185">Reference proteome</keyword>
<evidence type="ECO:0000256" key="1">
    <source>
        <dbReference type="SAM" id="MobiDB-lite"/>
    </source>
</evidence>
<proteinExistence type="predicted"/>
<feature type="compositionally biased region" description="Basic residues" evidence="1">
    <location>
        <begin position="633"/>
        <end position="642"/>
    </location>
</feature>
<dbReference type="AlphaFoldDB" id="A0AAE0WN36"/>
<dbReference type="Proteomes" id="UP001274830">
    <property type="component" value="Unassembled WGS sequence"/>
</dbReference>
<feature type="region of interest" description="Disordered" evidence="1">
    <location>
        <begin position="633"/>
        <end position="656"/>
    </location>
</feature>
<evidence type="ECO:0000313" key="2">
    <source>
        <dbReference type="EMBL" id="KAK3674781.1"/>
    </source>
</evidence>
<accession>A0AAE0WN36</accession>
<comment type="caution">
    <text evidence="2">The sequence shown here is derived from an EMBL/GenBank/DDBJ whole genome shotgun (WGS) entry which is preliminary data.</text>
</comment>
<dbReference type="EMBL" id="JAUTXT010000018">
    <property type="protein sequence ID" value="KAK3674781.1"/>
    <property type="molecule type" value="Genomic_DNA"/>
</dbReference>
<name>A0AAE0WN36_9PEZI</name>